<dbReference type="PROSITE" id="PS51257">
    <property type="entry name" value="PROKAR_LIPOPROTEIN"/>
    <property type="match status" value="1"/>
</dbReference>
<feature type="compositionally biased region" description="Low complexity" evidence="4">
    <location>
        <begin position="83"/>
        <end position="101"/>
    </location>
</feature>
<dbReference type="GO" id="GO:0006004">
    <property type="term" value="P:fucose metabolic process"/>
    <property type="evidence" value="ECO:0007669"/>
    <property type="project" value="UniProtKB-KW"/>
</dbReference>
<feature type="region of interest" description="Disordered" evidence="4">
    <location>
        <begin position="79"/>
        <end position="110"/>
    </location>
</feature>
<dbReference type="GO" id="GO:0016740">
    <property type="term" value="F:transferase activity"/>
    <property type="evidence" value="ECO:0007669"/>
    <property type="project" value="UniProtKB-KW"/>
</dbReference>
<reference evidence="6" key="1">
    <citation type="submission" date="2021-01" db="EMBL/GenBank/DDBJ databases">
        <authorList>
            <person name="Corre E."/>
            <person name="Pelletier E."/>
            <person name="Niang G."/>
            <person name="Scheremetjew M."/>
            <person name="Finn R."/>
            <person name="Kale V."/>
            <person name="Holt S."/>
            <person name="Cochrane G."/>
            <person name="Meng A."/>
            <person name="Brown T."/>
            <person name="Cohen L."/>
        </authorList>
    </citation>
    <scope>NUCLEOTIDE SEQUENCE</scope>
    <source>
        <strain evidence="6">10249 10 AB</strain>
    </source>
</reference>
<dbReference type="PANTHER" id="PTHR31469:SF8">
    <property type="entry name" value="OS07G0641000 PROTEIN"/>
    <property type="match status" value="1"/>
</dbReference>
<evidence type="ECO:0000256" key="3">
    <source>
        <dbReference type="ARBA" id="ARBA00023277"/>
    </source>
</evidence>
<evidence type="ECO:0000256" key="1">
    <source>
        <dbReference type="ARBA" id="ARBA00022679"/>
    </source>
</evidence>
<dbReference type="Gene3D" id="3.40.50.11340">
    <property type="match status" value="1"/>
</dbReference>
<evidence type="ECO:0000256" key="4">
    <source>
        <dbReference type="SAM" id="MobiDB-lite"/>
    </source>
</evidence>
<name>A0A7S4AJA1_9STRA</name>
<dbReference type="Gene3D" id="3.40.50.11350">
    <property type="match status" value="1"/>
</dbReference>
<dbReference type="CDD" id="cd11296">
    <property type="entry name" value="O-FucT_like"/>
    <property type="match status" value="1"/>
</dbReference>
<organism evidence="6">
    <name type="scientific">Pseudo-nitzschia australis</name>
    <dbReference type="NCBI Taxonomy" id="44445"/>
    <lineage>
        <taxon>Eukaryota</taxon>
        <taxon>Sar</taxon>
        <taxon>Stramenopiles</taxon>
        <taxon>Ochrophyta</taxon>
        <taxon>Bacillariophyta</taxon>
        <taxon>Bacillariophyceae</taxon>
        <taxon>Bacillariophycidae</taxon>
        <taxon>Bacillariales</taxon>
        <taxon>Bacillariaceae</taxon>
        <taxon>Pseudo-nitzschia</taxon>
    </lineage>
</organism>
<gene>
    <name evidence="6" type="ORF">PAUS00366_LOCUS10408</name>
</gene>
<evidence type="ECO:0000313" key="6">
    <source>
        <dbReference type="EMBL" id="CAE0717656.1"/>
    </source>
</evidence>
<dbReference type="AlphaFoldDB" id="A0A7S4AJA1"/>
<keyword evidence="5" id="KW-1133">Transmembrane helix</keyword>
<keyword evidence="3" id="KW-0119">Carbohydrate metabolism</keyword>
<sequence>MGKPSAAAATATGRRRSHLYSQLHIVGAFLLGCCFASFAMTFFHFTALSSFRDHDLSSSSSKTASVHQHLNFAEHNRRERITQQHQQQQQQRRQQQDVPQQISKPEAAAAVAATDQKLAANHNNLVHPVAGLDCSEHDGPNRMEDAQEMAYWRDIKPDNSWTSPFLKKDKRQYLTFEPDGGGWNNIRMSMETVLTMALAMGRVLVLPPSQKMYLLGSTTFNFADFFPLQEISEEHPGLEIISMQQFLEETMGTTRNVKTQDIVFPPDNKKTAWDGDTGGIKQKLSPWLRSIALNPDWTPERCIATFPKSTDQRDVDELQQIMDEILAEEDGKFASRTASEYFINKPTSVDASTKDRLREFLSERKKLCIYDKIHQEAPIIHFHGKAKNQESGGRLLVHFYAFLFFQDWHADLWMKRFVRDHVRYIDNIQCAAARIVHKLRTEYKESTFDSFHIRRGDFQYRNTRIDAEEIVANSKSEIPPGRTVYIGTDERSKKFFSPFKKEAGWNILFLDDFKDVIGENINPNYYGMIDQLVVSRGETFFGCWFSTFSGYIMRLRGYHSQLHLGADDGTQNQNNKDENSNAEAYKQGRLPNSYYYALKVNKNRMHDYWPVKPVFYAREFPVSWRQLDMDVE</sequence>
<keyword evidence="2" id="KW-0294">Fucose metabolism</keyword>
<protein>
    <recommendedName>
        <fullName evidence="7">O-fucosyltransferase family protein</fullName>
    </recommendedName>
</protein>
<keyword evidence="5" id="KW-0472">Membrane</keyword>
<dbReference type="PANTHER" id="PTHR31469">
    <property type="entry name" value="OS07G0633600 PROTEIN"/>
    <property type="match status" value="1"/>
</dbReference>
<dbReference type="EMBL" id="HBIX01014184">
    <property type="protein sequence ID" value="CAE0717656.1"/>
    <property type="molecule type" value="Transcribed_RNA"/>
</dbReference>
<evidence type="ECO:0008006" key="7">
    <source>
        <dbReference type="Google" id="ProtNLM"/>
    </source>
</evidence>
<keyword evidence="1" id="KW-0808">Transferase</keyword>
<evidence type="ECO:0000256" key="5">
    <source>
        <dbReference type="SAM" id="Phobius"/>
    </source>
</evidence>
<evidence type="ECO:0000256" key="2">
    <source>
        <dbReference type="ARBA" id="ARBA00023253"/>
    </source>
</evidence>
<proteinExistence type="predicted"/>
<accession>A0A7S4AJA1</accession>
<dbReference type="Pfam" id="PF10250">
    <property type="entry name" value="O-FucT"/>
    <property type="match status" value="1"/>
</dbReference>
<dbReference type="InterPro" id="IPR019378">
    <property type="entry name" value="GDP-Fuc_O-FucTrfase"/>
</dbReference>
<feature type="transmembrane region" description="Helical" evidence="5">
    <location>
        <begin position="23"/>
        <end position="45"/>
    </location>
</feature>
<keyword evidence="5" id="KW-0812">Transmembrane</keyword>